<comment type="caution">
    <text evidence="2">The sequence shown here is derived from an EMBL/GenBank/DDBJ whole genome shotgun (WGS) entry which is preliminary data.</text>
</comment>
<keyword evidence="1" id="KW-0812">Transmembrane</keyword>
<dbReference type="Pfam" id="PF10011">
    <property type="entry name" value="DUF2254"/>
    <property type="match status" value="1"/>
</dbReference>
<keyword evidence="1" id="KW-1133">Transmembrane helix</keyword>
<feature type="transmembrane region" description="Helical" evidence="1">
    <location>
        <begin position="71"/>
        <end position="93"/>
    </location>
</feature>
<dbReference type="InterPro" id="IPR018723">
    <property type="entry name" value="DUF2254_membrane"/>
</dbReference>
<protein>
    <submittedName>
        <fullName evidence="2">Putative membrane protein</fullName>
    </submittedName>
</protein>
<evidence type="ECO:0000256" key="1">
    <source>
        <dbReference type="SAM" id="Phobius"/>
    </source>
</evidence>
<organism evidence="2 3">
    <name type="scientific">Winogradskyella arenosi</name>
    <dbReference type="NCBI Taxonomy" id="533325"/>
    <lineage>
        <taxon>Bacteria</taxon>
        <taxon>Pseudomonadati</taxon>
        <taxon>Bacteroidota</taxon>
        <taxon>Flavobacteriia</taxon>
        <taxon>Flavobacteriales</taxon>
        <taxon>Flavobacteriaceae</taxon>
        <taxon>Winogradskyella</taxon>
    </lineage>
</organism>
<keyword evidence="3" id="KW-1185">Reference proteome</keyword>
<name>A0A368ZJM7_9FLAO</name>
<dbReference type="OrthoDB" id="2955631at2"/>
<gene>
    <name evidence="2" type="ORF">DFQ08_101771</name>
</gene>
<dbReference type="Proteomes" id="UP000253436">
    <property type="component" value="Unassembled WGS sequence"/>
</dbReference>
<feature type="transmembrane region" description="Helical" evidence="1">
    <location>
        <begin position="113"/>
        <end position="132"/>
    </location>
</feature>
<reference evidence="2 3" key="1">
    <citation type="submission" date="2018-07" db="EMBL/GenBank/DDBJ databases">
        <title>Genomic Encyclopedia of Type Strains, Phase III (KMG-III): the genomes of soil and plant-associated and newly described type strains.</title>
        <authorList>
            <person name="Whitman W."/>
        </authorList>
    </citation>
    <scope>NUCLEOTIDE SEQUENCE [LARGE SCALE GENOMIC DNA]</scope>
    <source>
        <strain evidence="2 3">CECT 7958</strain>
    </source>
</reference>
<feature type="transmembrane region" description="Helical" evidence="1">
    <location>
        <begin position="144"/>
        <end position="164"/>
    </location>
</feature>
<sequence>MKSYLYKIWNSLEKLESNIAFYPSIISALGLMFAFVMIYLESRGVSKYLVEHAPILVVNNTETARSLLTTFIAGLISIMVFSFSMVMILLNQASSNFSPRVLPGLISNRRHQTILGIYNATLLYCIFILVSIAPHGKSYQVPGFSVLLSIIFMTLSLGAFIYFIHSISQEIQVNTMMDKIFRASKRRLEHLIDSEKHIDVDFEETSDWKAISAVSTGYMQDVNLKSLMTLAEEHQLKIAIVPVKGAYILKGLPVLKYKGKVDKDKDDDLDLEKRLVEAITFSNNELIEDNYILAFKQITEIALKAMSPGINDPGTCINAIDYLTELFALRLQKKDRSYYYNSDDEALIHIQTVSFEDLLYNVMAAMRTYCKHDIIVVQKLFVMFQYLLQTESVLNTGYKECIIKEVIHLRNDALNNHQNDRDIEVIKSYIAKLKNVTPSEYSFDI</sequence>
<dbReference type="EMBL" id="QPJO01000001">
    <property type="protein sequence ID" value="RCW93970.1"/>
    <property type="molecule type" value="Genomic_DNA"/>
</dbReference>
<keyword evidence="1" id="KW-0472">Membrane</keyword>
<dbReference type="RefSeq" id="WP_114308450.1">
    <property type="nucleotide sequence ID" value="NZ_QPJO01000001.1"/>
</dbReference>
<accession>A0A368ZJM7</accession>
<feature type="transmembrane region" description="Helical" evidence="1">
    <location>
        <begin position="20"/>
        <end position="40"/>
    </location>
</feature>
<evidence type="ECO:0000313" key="3">
    <source>
        <dbReference type="Proteomes" id="UP000253436"/>
    </source>
</evidence>
<proteinExistence type="predicted"/>
<dbReference type="AlphaFoldDB" id="A0A368ZJM7"/>
<evidence type="ECO:0000313" key="2">
    <source>
        <dbReference type="EMBL" id="RCW93970.1"/>
    </source>
</evidence>